<reference evidence="2 3" key="1">
    <citation type="submission" date="2023-05" db="EMBL/GenBank/DDBJ databases">
        <title>Rombocin, a short stable natural nisin variant, displays selective antimicrobial activity against Listeria monocytogenes and employs dual mode of action to kill target bacterial strains.</title>
        <authorList>
            <person name="Wambui J."/>
            <person name="Stephan R."/>
            <person name="Kuipers O.P."/>
        </authorList>
    </citation>
    <scope>NUCLEOTIDE SEQUENCE [LARGE SCALE GENOMIC DNA]</scope>
    <source>
        <strain evidence="2 3">RC002</strain>
    </source>
</reference>
<evidence type="ECO:0000313" key="2">
    <source>
        <dbReference type="EMBL" id="MDK2561942.1"/>
    </source>
</evidence>
<keyword evidence="1" id="KW-0472">Membrane</keyword>
<dbReference type="Proteomes" id="UP001301012">
    <property type="component" value="Unassembled WGS sequence"/>
</dbReference>
<organism evidence="2 3">
    <name type="scientific">Romboutsia sedimentorum</name>
    <dbReference type="NCBI Taxonomy" id="1368474"/>
    <lineage>
        <taxon>Bacteria</taxon>
        <taxon>Bacillati</taxon>
        <taxon>Bacillota</taxon>
        <taxon>Clostridia</taxon>
        <taxon>Peptostreptococcales</taxon>
        <taxon>Peptostreptococcaceae</taxon>
        <taxon>Romboutsia</taxon>
    </lineage>
</organism>
<protein>
    <submittedName>
        <fullName evidence="2">Uncharacterized protein</fullName>
    </submittedName>
</protein>
<comment type="caution">
    <text evidence="2">The sequence shown here is derived from an EMBL/GenBank/DDBJ whole genome shotgun (WGS) entry which is preliminary data.</text>
</comment>
<feature type="transmembrane region" description="Helical" evidence="1">
    <location>
        <begin position="7"/>
        <end position="26"/>
    </location>
</feature>
<name>A0ABT7E4Z8_9FIRM</name>
<proteinExistence type="predicted"/>
<feature type="transmembrane region" description="Helical" evidence="1">
    <location>
        <begin position="33"/>
        <end position="52"/>
    </location>
</feature>
<keyword evidence="3" id="KW-1185">Reference proteome</keyword>
<evidence type="ECO:0000256" key="1">
    <source>
        <dbReference type="SAM" id="Phobius"/>
    </source>
</evidence>
<sequence>MLDTLELILKIVFFVLSFIWIGRIMILRTDKQIVINPVLIGIGAILAVFPQYNSYIEVIGISMQSIRVVLYCIYSLVVIFGIYTTNQKNGIF</sequence>
<gene>
    <name evidence="2" type="ORF">QOZ84_00145</name>
</gene>
<accession>A0ABT7E4Z8</accession>
<keyword evidence="1" id="KW-0812">Transmembrane</keyword>
<keyword evidence="1" id="KW-1133">Transmembrane helix</keyword>
<evidence type="ECO:0000313" key="3">
    <source>
        <dbReference type="Proteomes" id="UP001301012"/>
    </source>
</evidence>
<dbReference type="RefSeq" id="WP_284130936.1">
    <property type="nucleotide sequence ID" value="NZ_JASKYM010000001.1"/>
</dbReference>
<feature type="transmembrane region" description="Helical" evidence="1">
    <location>
        <begin position="64"/>
        <end position="83"/>
    </location>
</feature>
<dbReference type="EMBL" id="JASKYM010000001">
    <property type="protein sequence ID" value="MDK2561942.1"/>
    <property type="molecule type" value="Genomic_DNA"/>
</dbReference>